<sequence>MENAVASRSRVVASLFSEACLLLACTRRPRECTQEMTYALRFLNPIRHSLSSIPSTCRYSPFFHSSRFVIGAVNGKIEPIRRWVKELDHSSYNKHSKLQYKLHINARHVARHFSGGKTLRIRSLLGMSCIIGCMSFSPNVAHAINGDDFLVDYRDYSSASDGLPGSQALWMFIRKFWLPILCFLTVWLNWDHPIILTIKVVLLLFSTKPSPLSVYVFVEQLCQQCMRQEPHLYFFKSLYANKVEVKDYKLLCLARVEIKDQKFRLVGILGGWWPLPLSRGAFPGSWGTVLYSEN</sequence>
<dbReference type="EMBL" id="GGEC01037717">
    <property type="protein sequence ID" value="MBX18201.1"/>
    <property type="molecule type" value="Transcribed_RNA"/>
</dbReference>
<proteinExistence type="predicted"/>
<protein>
    <submittedName>
        <fullName evidence="1">Uncharacterized protein MANES_17G115000</fullName>
    </submittedName>
</protein>
<reference evidence="1" key="1">
    <citation type="submission" date="2018-02" db="EMBL/GenBank/DDBJ databases">
        <title>Rhizophora mucronata_Transcriptome.</title>
        <authorList>
            <person name="Meera S.P."/>
            <person name="Sreeshan A."/>
            <person name="Augustine A."/>
        </authorList>
    </citation>
    <scope>NUCLEOTIDE SEQUENCE</scope>
    <source>
        <tissue evidence="1">Leaf</tissue>
    </source>
</reference>
<evidence type="ECO:0000313" key="1">
    <source>
        <dbReference type="EMBL" id="MBX18201.1"/>
    </source>
</evidence>
<organism evidence="1">
    <name type="scientific">Rhizophora mucronata</name>
    <name type="common">Asiatic mangrove</name>
    <dbReference type="NCBI Taxonomy" id="61149"/>
    <lineage>
        <taxon>Eukaryota</taxon>
        <taxon>Viridiplantae</taxon>
        <taxon>Streptophyta</taxon>
        <taxon>Embryophyta</taxon>
        <taxon>Tracheophyta</taxon>
        <taxon>Spermatophyta</taxon>
        <taxon>Magnoliopsida</taxon>
        <taxon>eudicotyledons</taxon>
        <taxon>Gunneridae</taxon>
        <taxon>Pentapetalae</taxon>
        <taxon>rosids</taxon>
        <taxon>fabids</taxon>
        <taxon>Malpighiales</taxon>
        <taxon>Rhizophoraceae</taxon>
        <taxon>Rhizophora</taxon>
    </lineage>
</organism>
<dbReference type="AlphaFoldDB" id="A0A2P2LJS1"/>
<name>A0A2P2LJS1_RHIMU</name>
<accession>A0A2P2LJS1</accession>